<protein>
    <recommendedName>
        <fullName evidence="4">F-box domain-containing protein</fullName>
    </recommendedName>
</protein>
<evidence type="ECO:0008006" key="4">
    <source>
        <dbReference type="Google" id="ProtNLM"/>
    </source>
</evidence>
<proteinExistence type="predicted"/>
<keyword evidence="1" id="KW-0812">Transmembrane</keyword>
<reference evidence="2" key="1">
    <citation type="journal article" date="2020" name="Nat. Commun.">
        <title>Large-scale genome sequencing of mycorrhizal fungi provides insights into the early evolution of symbiotic traits.</title>
        <authorList>
            <person name="Miyauchi S."/>
            <person name="Kiss E."/>
            <person name="Kuo A."/>
            <person name="Drula E."/>
            <person name="Kohler A."/>
            <person name="Sanchez-Garcia M."/>
            <person name="Morin E."/>
            <person name="Andreopoulos B."/>
            <person name="Barry K.W."/>
            <person name="Bonito G."/>
            <person name="Buee M."/>
            <person name="Carver A."/>
            <person name="Chen C."/>
            <person name="Cichocki N."/>
            <person name="Clum A."/>
            <person name="Culley D."/>
            <person name="Crous P.W."/>
            <person name="Fauchery L."/>
            <person name="Girlanda M."/>
            <person name="Hayes R.D."/>
            <person name="Keri Z."/>
            <person name="LaButti K."/>
            <person name="Lipzen A."/>
            <person name="Lombard V."/>
            <person name="Magnuson J."/>
            <person name="Maillard F."/>
            <person name="Murat C."/>
            <person name="Nolan M."/>
            <person name="Ohm R.A."/>
            <person name="Pangilinan J."/>
            <person name="Pereira M.F."/>
            <person name="Perotto S."/>
            <person name="Peter M."/>
            <person name="Pfister S."/>
            <person name="Riley R."/>
            <person name="Sitrit Y."/>
            <person name="Stielow J.B."/>
            <person name="Szollosi G."/>
            <person name="Zifcakova L."/>
            <person name="Stursova M."/>
            <person name="Spatafora J.W."/>
            <person name="Tedersoo L."/>
            <person name="Vaario L.M."/>
            <person name="Yamada A."/>
            <person name="Yan M."/>
            <person name="Wang P."/>
            <person name="Xu J."/>
            <person name="Bruns T."/>
            <person name="Baldrian P."/>
            <person name="Vilgalys R."/>
            <person name="Dunand C."/>
            <person name="Henrissat B."/>
            <person name="Grigoriev I.V."/>
            <person name="Hibbett D."/>
            <person name="Nagy L.G."/>
            <person name="Martin F.M."/>
        </authorList>
    </citation>
    <scope>NUCLEOTIDE SEQUENCE</scope>
    <source>
        <strain evidence="2">UP504</strain>
    </source>
</reference>
<dbReference type="Proteomes" id="UP000886523">
    <property type="component" value="Unassembled WGS sequence"/>
</dbReference>
<accession>A0A9P6DPC6</accession>
<feature type="transmembrane region" description="Helical" evidence="1">
    <location>
        <begin position="551"/>
        <end position="571"/>
    </location>
</feature>
<gene>
    <name evidence="2" type="ORF">BS47DRAFT_1368010</name>
</gene>
<keyword evidence="1" id="KW-0472">Membrane</keyword>
<evidence type="ECO:0000313" key="2">
    <source>
        <dbReference type="EMBL" id="KAF9505525.1"/>
    </source>
</evidence>
<evidence type="ECO:0000313" key="3">
    <source>
        <dbReference type="Proteomes" id="UP000886523"/>
    </source>
</evidence>
<dbReference type="AlphaFoldDB" id="A0A9P6DPC6"/>
<name>A0A9P6DPC6_9AGAM</name>
<organism evidence="2 3">
    <name type="scientific">Hydnum rufescens UP504</name>
    <dbReference type="NCBI Taxonomy" id="1448309"/>
    <lineage>
        <taxon>Eukaryota</taxon>
        <taxon>Fungi</taxon>
        <taxon>Dikarya</taxon>
        <taxon>Basidiomycota</taxon>
        <taxon>Agaricomycotina</taxon>
        <taxon>Agaricomycetes</taxon>
        <taxon>Cantharellales</taxon>
        <taxon>Hydnaceae</taxon>
        <taxon>Hydnum</taxon>
    </lineage>
</organism>
<keyword evidence="1" id="KW-1133">Transmembrane helix</keyword>
<dbReference type="EMBL" id="MU129148">
    <property type="protein sequence ID" value="KAF9505525.1"/>
    <property type="molecule type" value="Genomic_DNA"/>
</dbReference>
<comment type="caution">
    <text evidence="2">The sequence shown here is derived from an EMBL/GenBank/DDBJ whole genome shotgun (WGS) entry which is preliminary data.</text>
</comment>
<sequence length="720" mass="81477">MSDSKLLRQAATEISQYLSLIGHDVVDISNYSSWQQRLMAAQNNLGVTTLGLCMSTRQRLQNIYHRTNHLPTEVLEEILEWVLGSVNVLGRVRMAFGLRLVCQRWNQIIITRPRFFRAVFVNAWSSNIPIHQFLNNSLDVAWYVGTDKAQLPATASVDRIFTSTPSASIRSLHLIFEGQFQGHHVRMERTLSRVFCQPSFRGIEHLEIVDMVEELVPLPSLHLLPKLRTLEVIRSQVPTITLGETTSVRHIYFEALVAPTLIGTEAFYHPWRFLNGCRRLQSLRWANMGTLDGMFSVDPGVPGDWSFSLDRLDMEIRSRTSCTAGLMLLSHTGLWVRELNISLGGRAVCDSEVLYRLASGNVEKLRFYVEDSVAGQGVEWGSLFEDGALKGRFPLLQELIIVQEGGFHWVSELHGWMVRLGHTITAKANFLHHTAEQYEYRQRSGGYPLMLELGKIPGNIKSVDGDVLVRDSSPIQRLGQKVVRSSFGEVDISEMMREQEESLNHSSDHSEVYLRLPWARKTKAQRVDKTNFIGALQGNCTMYFKMDLSPLLQVFIIGLLQIVIVVLLGSLSGVKISTSLTEINPSRISTEDMMRQAVTLAPDCLWSNESEADYMTGMDEQTRWGAYRSELIMCHKSVLVYNCGKTARPYIVSYCERAKLNKLGHLCACRKGPKTYWTGHWCKQKCSYIAGIRGSPSHCYYPGRLLGSPTGLPFFWSDSS</sequence>
<evidence type="ECO:0000256" key="1">
    <source>
        <dbReference type="SAM" id="Phobius"/>
    </source>
</evidence>
<keyword evidence="3" id="KW-1185">Reference proteome</keyword>